<evidence type="ECO:0000313" key="5">
    <source>
        <dbReference type="Proteomes" id="UP000274792"/>
    </source>
</evidence>
<sequence>MEKVIFYNMCMIYDAERVVVIDRKKDDWPGISFPGGKVEHGESFTNSTIREIKEETGLDISNLELCGVKNWMDDEIRYVIFLYRTNNYSGELVSSDEGEVRWEQISNLTNLQLSLDMEEMLRIFQENNLSEFFYFKDNEEWNFHLN</sequence>
<accession>A0AAJ4SJ55</accession>
<dbReference type="PANTHER" id="PTHR43046:SF2">
    <property type="entry name" value="8-OXO-DGTP DIPHOSPHATASE-RELATED"/>
    <property type="match status" value="1"/>
</dbReference>
<dbReference type="InterPro" id="IPR000086">
    <property type="entry name" value="NUDIX_hydrolase_dom"/>
</dbReference>
<evidence type="ECO:0000256" key="2">
    <source>
        <dbReference type="ARBA" id="ARBA00022801"/>
    </source>
</evidence>
<dbReference type="PROSITE" id="PS51462">
    <property type="entry name" value="NUDIX"/>
    <property type="match status" value="1"/>
</dbReference>
<dbReference type="InterPro" id="IPR020476">
    <property type="entry name" value="Nudix_hydrolase"/>
</dbReference>
<evidence type="ECO:0000256" key="1">
    <source>
        <dbReference type="ARBA" id="ARBA00001946"/>
    </source>
</evidence>
<keyword evidence="2" id="KW-0378">Hydrolase</keyword>
<protein>
    <submittedName>
        <fullName evidence="4">8-oxo-dGTP diphosphatase</fullName>
    </submittedName>
</protein>
<proteinExistence type="predicted"/>
<dbReference type="Proteomes" id="UP000274792">
    <property type="component" value="Unassembled WGS sequence"/>
</dbReference>
<dbReference type="EMBL" id="RXWV01000021">
    <property type="protein sequence ID" value="RTX74069.1"/>
    <property type="molecule type" value="Genomic_DNA"/>
</dbReference>
<dbReference type="SUPFAM" id="SSF55811">
    <property type="entry name" value="Nudix"/>
    <property type="match status" value="1"/>
</dbReference>
<name>A0AAJ4SJ55_MAMSC</name>
<dbReference type="PRINTS" id="PR00502">
    <property type="entry name" value="NUDIXFAMILY"/>
</dbReference>
<evidence type="ECO:0000313" key="4">
    <source>
        <dbReference type="EMBL" id="RTX74069.1"/>
    </source>
</evidence>
<dbReference type="InterPro" id="IPR015797">
    <property type="entry name" value="NUDIX_hydrolase-like_dom_sf"/>
</dbReference>
<reference evidence="4 5" key="1">
    <citation type="submission" date="2018-10" db="EMBL/GenBank/DDBJ databases">
        <title>A collection Staphylococci species genome sequencing.</title>
        <authorList>
            <person name="Cole K."/>
        </authorList>
    </citation>
    <scope>NUCLEOTIDE SEQUENCE [LARGE SCALE GENOMIC DNA]</scope>
    <source>
        <strain evidence="5">NCTC 12218</strain>
    </source>
</reference>
<dbReference type="Pfam" id="PF00293">
    <property type="entry name" value="NUDIX"/>
    <property type="match status" value="1"/>
</dbReference>
<dbReference type="AlphaFoldDB" id="A0AAJ4SJ55"/>
<organism evidence="4 5">
    <name type="scientific">Mammaliicoccus sciuri</name>
    <name type="common">Staphylococcus sciuri</name>
    <dbReference type="NCBI Taxonomy" id="1296"/>
    <lineage>
        <taxon>Bacteria</taxon>
        <taxon>Bacillati</taxon>
        <taxon>Bacillota</taxon>
        <taxon>Bacilli</taxon>
        <taxon>Bacillales</taxon>
        <taxon>Staphylococcaceae</taxon>
        <taxon>Mammaliicoccus</taxon>
    </lineage>
</organism>
<dbReference type="CDD" id="cd18875">
    <property type="entry name" value="NUDIX_Hydrolase"/>
    <property type="match status" value="1"/>
</dbReference>
<dbReference type="GO" id="GO:0016787">
    <property type="term" value="F:hydrolase activity"/>
    <property type="evidence" value="ECO:0007669"/>
    <property type="project" value="UniProtKB-KW"/>
</dbReference>
<evidence type="ECO:0000259" key="3">
    <source>
        <dbReference type="PROSITE" id="PS51462"/>
    </source>
</evidence>
<dbReference type="Gene3D" id="3.90.79.10">
    <property type="entry name" value="Nucleoside Triphosphate Pyrophosphohydrolase"/>
    <property type="match status" value="1"/>
</dbReference>
<comment type="cofactor">
    <cofactor evidence="1">
        <name>Mg(2+)</name>
        <dbReference type="ChEBI" id="CHEBI:18420"/>
    </cofactor>
</comment>
<feature type="domain" description="Nudix hydrolase" evidence="3">
    <location>
        <begin position="3"/>
        <end position="125"/>
    </location>
</feature>
<dbReference type="PANTHER" id="PTHR43046">
    <property type="entry name" value="GDP-MANNOSE MANNOSYL HYDROLASE"/>
    <property type="match status" value="1"/>
</dbReference>
<gene>
    <name evidence="4" type="ORF">CD117_03865</name>
</gene>
<comment type="caution">
    <text evidence="4">The sequence shown here is derived from an EMBL/GenBank/DDBJ whole genome shotgun (WGS) entry which is preliminary data.</text>
</comment>
<dbReference type="RefSeq" id="WP_126476745.1">
    <property type="nucleotide sequence ID" value="NZ_RXWV01000021.1"/>
</dbReference>